<dbReference type="EMBL" id="CP042433">
    <property type="protein sequence ID" value="QEC56410.1"/>
    <property type="molecule type" value="Genomic_DNA"/>
</dbReference>
<feature type="chain" id="PRO_5022736137" evidence="2">
    <location>
        <begin position="27"/>
        <end position="264"/>
    </location>
</feature>
<feature type="coiled-coil region" evidence="1">
    <location>
        <begin position="44"/>
        <end position="207"/>
    </location>
</feature>
<accession>A0A5B8UK40</accession>
<dbReference type="KEGG" id="fgg:FSB75_11075"/>
<keyword evidence="1" id="KW-0175">Coiled coil</keyword>
<evidence type="ECO:0000256" key="2">
    <source>
        <dbReference type="SAM" id="SignalP"/>
    </source>
</evidence>
<gene>
    <name evidence="3" type="ORF">FSB75_11075</name>
</gene>
<evidence type="ECO:0000313" key="4">
    <source>
        <dbReference type="Proteomes" id="UP000321204"/>
    </source>
</evidence>
<evidence type="ECO:0000256" key="1">
    <source>
        <dbReference type="SAM" id="Coils"/>
    </source>
</evidence>
<protein>
    <submittedName>
        <fullName evidence="3">Uncharacterized protein</fullName>
    </submittedName>
</protein>
<name>A0A5B8UK40_9BACT</name>
<dbReference type="AlphaFoldDB" id="A0A5B8UK40"/>
<dbReference type="RefSeq" id="WP_146787063.1">
    <property type="nucleotide sequence ID" value="NZ_BAABIO010000001.1"/>
</dbReference>
<sequence length="264" mass="30669">MKRTFLWKTVPLLVIISALVLTVSFAQTNAGTARKNGNDTVPQKEKQVRNLDEALIELDKGEADMQKALRQIDGEKMEREMREAMKHLEMDKTKMKEYLARAMKELDAQKMNLEMQKDMVNMQKELKEINAEKIRQQAEEAVAKIDTEKMKAQLEKVKEIDFSKMKKELEDMRPEIEKSMREAKKNIEKARQELTSYKNLVNALNKDGYLNKDASYKVEYRSGELTVNGKKLPADAVKKYNEYLSDKKDFTLQKDSDGLNIHNK</sequence>
<proteinExistence type="predicted"/>
<evidence type="ECO:0000313" key="3">
    <source>
        <dbReference type="EMBL" id="QEC56410.1"/>
    </source>
</evidence>
<feature type="signal peptide" evidence="2">
    <location>
        <begin position="1"/>
        <end position="26"/>
    </location>
</feature>
<organism evidence="3 4">
    <name type="scientific">Flavisolibacter ginsenosidimutans</name>
    <dbReference type="NCBI Taxonomy" id="661481"/>
    <lineage>
        <taxon>Bacteria</taxon>
        <taxon>Pseudomonadati</taxon>
        <taxon>Bacteroidota</taxon>
        <taxon>Chitinophagia</taxon>
        <taxon>Chitinophagales</taxon>
        <taxon>Chitinophagaceae</taxon>
        <taxon>Flavisolibacter</taxon>
    </lineage>
</organism>
<dbReference type="OrthoDB" id="9808652at2"/>
<dbReference type="Proteomes" id="UP000321204">
    <property type="component" value="Chromosome"/>
</dbReference>
<reference evidence="3 4" key="1">
    <citation type="journal article" date="2015" name="Int. J. Syst. Evol. Microbiol.">
        <title>Flavisolibacter ginsenosidimutans sp. nov., with ginsenoside-converting activity isolated from soil used for cultivating ginseng.</title>
        <authorList>
            <person name="Zhao Y."/>
            <person name="Liu Q."/>
            <person name="Kang M.S."/>
            <person name="Jin F."/>
            <person name="Yu H."/>
            <person name="Im W.T."/>
        </authorList>
    </citation>
    <scope>NUCLEOTIDE SEQUENCE [LARGE SCALE GENOMIC DNA]</scope>
    <source>
        <strain evidence="3 4">Gsoil 636</strain>
    </source>
</reference>
<keyword evidence="2" id="KW-0732">Signal</keyword>
<keyword evidence="4" id="KW-1185">Reference proteome</keyword>